<feature type="compositionally biased region" description="Polar residues" evidence="1">
    <location>
        <begin position="59"/>
        <end position="86"/>
    </location>
</feature>
<keyword evidence="3" id="KW-1185">Reference proteome</keyword>
<proteinExistence type="predicted"/>
<sequence length="119" mass="13036">MERAAHEHKVQKAMGWSVTAWARKKQHTLLCHVQVITRCWILGEWLPRPGAREAAGSRPSKNNSTQISSRGQQQAFTRPASNSSSGWCPKKKPSSSSNGHPRGEKGSTAGWSSKQKSSA</sequence>
<accession>A0A0S3SAB0</accession>
<evidence type="ECO:0000256" key="1">
    <source>
        <dbReference type="SAM" id="MobiDB-lite"/>
    </source>
</evidence>
<protein>
    <submittedName>
        <fullName evidence="2">Uncharacterized protein</fullName>
    </submittedName>
</protein>
<name>A0A0S3SAB0_PHAAN</name>
<evidence type="ECO:0000313" key="2">
    <source>
        <dbReference type="EMBL" id="BAT89793.1"/>
    </source>
</evidence>
<dbReference type="AlphaFoldDB" id="A0A0S3SAB0"/>
<dbReference type="Proteomes" id="UP000291084">
    <property type="component" value="Chromosome 6"/>
</dbReference>
<evidence type="ECO:0000313" key="3">
    <source>
        <dbReference type="Proteomes" id="UP000291084"/>
    </source>
</evidence>
<dbReference type="EMBL" id="AP015039">
    <property type="protein sequence ID" value="BAT89793.1"/>
    <property type="molecule type" value="Genomic_DNA"/>
</dbReference>
<gene>
    <name evidence="2" type="primary">Vigan.06G085800</name>
    <name evidence="2" type="ORF">VIGAN_06085800</name>
</gene>
<reference evidence="2 3" key="1">
    <citation type="journal article" date="2015" name="Sci. Rep.">
        <title>The power of single molecule real-time sequencing technology in the de novo assembly of a eukaryotic genome.</title>
        <authorList>
            <person name="Sakai H."/>
            <person name="Naito K."/>
            <person name="Ogiso-Tanaka E."/>
            <person name="Takahashi Y."/>
            <person name="Iseki K."/>
            <person name="Muto C."/>
            <person name="Satou K."/>
            <person name="Teruya K."/>
            <person name="Shiroma A."/>
            <person name="Shimoji M."/>
            <person name="Hirano T."/>
            <person name="Itoh T."/>
            <person name="Kaga A."/>
            <person name="Tomooka N."/>
        </authorList>
    </citation>
    <scope>NUCLEOTIDE SEQUENCE [LARGE SCALE GENOMIC DNA]</scope>
    <source>
        <strain evidence="3">cv. Shumari</strain>
    </source>
</reference>
<feature type="compositionally biased region" description="Polar residues" evidence="1">
    <location>
        <begin position="109"/>
        <end position="119"/>
    </location>
</feature>
<feature type="region of interest" description="Disordered" evidence="1">
    <location>
        <begin position="50"/>
        <end position="119"/>
    </location>
</feature>
<organism evidence="2 3">
    <name type="scientific">Vigna angularis var. angularis</name>
    <dbReference type="NCBI Taxonomy" id="157739"/>
    <lineage>
        <taxon>Eukaryota</taxon>
        <taxon>Viridiplantae</taxon>
        <taxon>Streptophyta</taxon>
        <taxon>Embryophyta</taxon>
        <taxon>Tracheophyta</taxon>
        <taxon>Spermatophyta</taxon>
        <taxon>Magnoliopsida</taxon>
        <taxon>eudicotyledons</taxon>
        <taxon>Gunneridae</taxon>
        <taxon>Pentapetalae</taxon>
        <taxon>rosids</taxon>
        <taxon>fabids</taxon>
        <taxon>Fabales</taxon>
        <taxon>Fabaceae</taxon>
        <taxon>Papilionoideae</taxon>
        <taxon>50 kb inversion clade</taxon>
        <taxon>NPAAA clade</taxon>
        <taxon>indigoferoid/millettioid clade</taxon>
        <taxon>Phaseoleae</taxon>
        <taxon>Vigna</taxon>
    </lineage>
</organism>